<feature type="region of interest" description="Disordered" evidence="1">
    <location>
        <begin position="287"/>
        <end position="328"/>
    </location>
</feature>
<gene>
    <name evidence="4" type="ORF">POM88_050009</name>
</gene>
<feature type="compositionally biased region" description="Polar residues" evidence="1">
    <location>
        <begin position="240"/>
        <end position="255"/>
    </location>
</feature>
<dbReference type="GO" id="GO:0004540">
    <property type="term" value="F:RNA nuclease activity"/>
    <property type="evidence" value="ECO:0007669"/>
    <property type="project" value="InterPro"/>
</dbReference>
<dbReference type="CDD" id="cd10910">
    <property type="entry name" value="PIN_limkain_b1_N_like"/>
    <property type="match status" value="1"/>
</dbReference>
<dbReference type="EMBL" id="JAUIZM010000011">
    <property type="protein sequence ID" value="KAK1356753.1"/>
    <property type="molecule type" value="Genomic_DNA"/>
</dbReference>
<dbReference type="Pfam" id="PF01936">
    <property type="entry name" value="NYN"/>
    <property type="match status" value="1"/>
</dbReference>
<dbReference type="Gene3D" id="3.40.50.1010">
    <property type="entry name" value="5'-nuclease"/>
    <property type="match status" value="1"/>
</dbReference>
<dbReference type="PANTHER" id="PTHR14379">
    <property type="entry name" value="LIMKAIN B LKAP"/>
    <property type="match status" value="1"/>
</dbReference>
<name>A0AAD8GY44_9APIA</name>
<dbReference type="GO" id="GO:0005777">
    <property type="term" value="C:peroxisome"/>
    <property type="evidence" value="ECO:0007669"/>
    <property type="project" value="InterPro"/>
</dbReference>
<evidence type="ECO:0008006" key="6">
    <source>
        <dbReference type="Google" id="ProtNLM"/>
    </source>
</evidence>
<dbReference type="Pfam" id="PF24620">
    <property type="entry name" value="DUF7625"/>
    <property type="match status" value="1"/>
</dbReference>
<dbReference type="GO" id="GO:0010468">
    <property type="term" value="P:regulation of gene expression"/>
    <property type="evidence" value="ECO:0007669"/>
    <property type="project" value="InterPro"/>
</dbReference>
<proteinExistence type="predicted"/>
<dbReference type="AlphaFoldDB" id="A0AAD8GY44"/>
<evidence type="ECO:0000259" key="3">
    <source>
        <dbReference type="Pfam" id="PF24620"/>
    </source>
</evidence>
<protein>
    <recommendedName>
        <fullName evidence="6">NYN domain-containing protein</fullName>
    </recommendedName>
</protein>
<reference evidence="4" key="2">
    <citation type="submission" date="2023-05" db="EMBL/GenBank/DDBJ databases">
        <authorList>
            <person name="Schelkunov M.I."/>
        </authorList>
    </citation>
    <scope>NUCLEOTIDE SEQUENCE</scope>
    <source>
        <strain evidence="4">Hsosn_3</strain>
        <tissue evidence="4">Leaf</tissue>
    </source>
</reference>
<dbReference type="InterPro" id="IPR056042">
    <property type="entry name" value="DUF7625"/>
</dbReference>
<evidence type="ECO:0000259" key="2">
    <source>
        <dbReference type="Pfam" id="PF01936"/>
    </source>
</evidence>
<dbReference type="PANTHER" id="PTHR14379:SF7">
    <property type="entry name" value="ENDONUCLEASE OR GLYCOSYL HYDROLASE-RELATED"/>
    <property type="match status" value="1"/>
</dbReference>
<feature type="region of interest" description="Disordered" evidence="1">
    <location>
        <begin position="191"/>
        <end position="219"/>
    </location>
</feature>
<feature type="domain" description="DUF7625" evidence="3">
    <location>
        <begin position="537"/>
        <end position="627"/>
    </location>
</feature>
<organism evidence="4 5">
    <name type="scientific">Heracleum sosnowskyi</name>
    <dbReference type="NCBI Taxonomy" id="360622"/>
    <lineage>
        <taxon>Eukaryota</taxon>
        <taxon>Viridiplantae</taxon>
        <taxon>Streptophyta</taxon>
        <taxon>Embryophyta</taxon>
        <taxon>Tracheophyta</taxon>
        <taxon>Spermatophyta</taxon>
        <taxon>Magnoliopsida</taxon>
        <taxon>eudicotyledons</taxon>
        <taxon>Gunneridae</taxon>
        <taxon>Pentapetalae</taxon>
        <taxon>asterids</taxon>
        <taxon>campanulids</taxon>
        <taxon>Apiales</taxon>
        <taxon>Apiaceae</taxon>
        <taxon>Apioideae</taxon>
        <taxon>apioid superclade</taxon>
        <taxon>Tordylieae</taxon>
        <taxon>Tordyliinae</taxon>
        <taxon>Heracleum</taxon>
    </lineage>
</organism>
<dbReference type="Proteomes" id="UP001237642">
    <property type="component" value="Unassembled WGS sequence"/>
</dbReference>
<comment type="caution">
    <text evidence="4">The sequence shown here is derived from an EMBL/GenBank/DDBJ whole genome shotgun (WGS) entry which is preliminary data.</text>
</comment>
<reference evidence="4" key="1">
    <citation type="submission" date="2023-02" db="EMBL/GenBank/DDBJ databases">
        <title>Genome of toxic invasive species Heracleum sosnowskyi carries increased number of genes despite the absence of recent whole-genome duplications.</title>
        <authorList>
            <person name="Schelkunov M."/>
            <person name="Shtratnikova V."/>
            <person name="Makarenko M."/>
            <person name="Klepikova A."/>
            <person name="Omelchenko D."/>
            <person name="Novikova G."/>
            <person name="Obukhova E."/>
            <person name="Bogdanov V."/>
            <person name="Penin A."/>
            <person name="Logacheva M."/>
        </authorList>
    </citation>
    <scope>NUCLEOTIDE SEQUENCE</scope>
    <source>
        <strain evidence="4">Hsosn_3</strain>
        <tissue evidence="4">Leaf</tissue>
    </source>
</reference>
<feature type="compositionally biased region" description="Polar residues" evidence="1">
    <location>
        <begin position="287"/>
        <end position="303"/>
    </location>
</feature>
<feature type="domain" description="NYN" evidence="2">
    <location>
        <begin position="18"/>
        <end position="153"/>
    </location>
</feature>
<feature type="compositionally biased region" description="Polar residues" evidence="1">
    <location>
        <begin position="191"/>
        <end position="207"/>
    </location>
</feature>
<accession>A0AAD8GY44</accession>
<evidence type="ECO:0000313" key="4">
    <source>
        <dbReference type="EMBL" id="KAK1356753.1"/>
    </source>
</evidence>
<evidence type="ECO:0000313" key="5">
    <source>
        <dbReference type="Proteomes" id="UP001237642"/>
    </source>
</evidence>
<dbReference type="InterPro" id="IPR024768">
    <property type="entry name" value="Marf1"/>
</dbReference>
<feature type="region of interest" description="Disordered" evidence="1">
    <location>
        <begin position="240"/>
        <end position="263"/>
    </location>
</feature>
<evidence type="ECO:0000256" key="1">
    <source>
        <dbReference type="SAM" id="MobiDB-lite"/>
    </source>
</evidence>
<dbReference type="InterPro" id="IPR021139">
    <property type="entry name" value="NYN"/>
</dbReference>
<keyword evidence="5" id="KW-1185">Reference proteome</keyword>
<sequence>MDSSVVGEKAEGPYVTAKTSVWWDIENCSVPKRFDPHSIAQNISSALVKMNYCGPVSISAYGDSNRIPPAVQQALSSTGIALNHVPAGIKDASDKKILVDMLFWAVDNPAPANYLLISGDRDFSNALHQLRMRRYNILLAQPEQASAALVAAAKILWPWTSLLSGGLPLSSVDISHFVSADKKSNSAIFQSSVQNSHQEVQPVSSKPENGDANNKPKFVLKGPKFVSADKKSNPAIFQSSVQNSHQEVQPVSSKPENGDANNKPKFVLKGPNFVSADKKPNPAIFQSSVQDSHQEVQPVSSKPENGDANNKPKFVIKGPNQPTTKTSSIPVWIPKNKVKIESAPAKQFKKAPHEFFGASEPSYPIISSSSANVKLSDSDQSDNLVKSSIINKQSNQCTQPQTGLAADKFYVPNFCNNAFLPGVQKPNTSIFSYSPANNVLDIGKLSISENNNASNPPVFDKNYGGNSIPKSLELAKSFQTPDLAMSYLRPYGAGNLQASKPTSCNMFSYKNPHVFEVPTMSSSKNNLISSVDGFQFYRPPSEFIQSLIGVILIALNSLKNDKLIPTEANIKDCIRYGNPKYQNTDVDRALGFALEQQMIMKKSIGAVELYVGRNEKVWNCINPLGGNPSQYSEGTWDEIKKFLTSSAGCSAILASKCRYEAALILKSTCLKNYVLGEVLQILNLITGKRWIIIHPQSGWQPIVFNLGEN</sequence>